<accession>A0A4S2GXK5</accession>
<dbReference type="OrthoDB" id="9764016at2"/>
<dbReference type="PROSITE" id="PS51184">
    <property type="entry name" value="JMJC"/>
    <property type="match status" value="1"/>
</dbReference>
<protein>
    <submittedName>
        <fullName evidence="5">Cupin</fullName>
    </submittedName>
</protein>
<dbReference type="Proteomes" id="UP000308054">
    <property type="component" value="Unassembled WGS sequence"/>
</dbReference>
<dbReference type="RefSeq" id="WP_135996776.1">
    <property type="nucleotide sequence ID" value="NZ_CP071057.1"/>
</dbReference>
<evidence type="ECO:0000259" key="4">
    <source>
        <dbReference type="PROSITE" id="PS51184"/>
    </source>
</evidence>
<keyword evidence="3" id="KW-0408">Iron</keyword>
<sequence length="406" mass="45148">MSEYETRFAELLAPMPVETFLTEYYGRKPVHIARGDAPRPDILSWDQFNRALEVRRYWTEPRLRLVMGNKPALSQHYVEKTETLDGPMMLANPDKVKAFLGLGASLVANQIDGVSTEAHAVSRTLQAMLGASVSANVYCSFQNVQAFQTHYDLHDVLAFQTEGEKIWRVYEARADAPVRPLPDGDATSQYLNATRGRLLFEVKMRPGDVLYLPRGQYHDALATSEASLHVTYSISPLTGLKLFDLLKEEAEQESLFRQYLPDARERGGAALREHLETAAARLAELARSPAFFEEVRNAQRALAARPADYGLPRRPDPVFYAATGERAQLVRRDSGYVLVTGRGEVAVGGAHKAAAWILRQNFFSTLTLEAGFPYLPPDEMQALIDALTGAGLIAETRPEGVPRRSA</sequence>
<evidence type="ECO:0000256" key="3">
    <source>
        <dbReference type="ARBA" id="ARBA00023004"/>
    </source>
</evidence>
<evidence type="ECO:0000313" key="6">
    <source>
        <dbReference type="Proteomes" id="UP000308054"/>
    </source>
</evidence>
<evidence type="ECO:0000313" key="5">
    <source>
        <dbReference type="EMBL" id="TGY87877.1"/>
    </source>
</evidence>
<comment type="cofactor">
    <cofactor evidence="1">
        <name>Fe(2+)</name>
        <dbReference type="ChEBI" id="CHEBI:29033"/>
    </cofactor>
</comment>
<proteinExistence type="predicted"/>
<comment type="caution">
    <text evidence="5">The sequence shown here is derived from an EMBL/GenBank/DDBJ whole genome shotgun (WGS) entry which is preliminary data.</text>
</comment>
<gene>
    <name evidence="5" type="ORF">E5163_13250</name>
</gene>
<dbReference type="Pfam" id="PF08007">
    <property type="entry name" value="JmjC_2"/>
    <property type="match status" value="1"/>
</dbReference>
<keyword evidence="6" id="KW-1185">Reference proteome</keyword>
<dbReference type="PANTHER" id="PTHR13096">
    <property type="entry name" value="MINA53 MYC INDUCED NUCLEAR ANTIGEN"/>
    <property type="match status" value="1"/>
</dbReference>
<dbReference type="SUPFAM" id="SSF51197">
    <property type="entry name" value="Clavaminate synthase-like"/>
    <property type="match status" value="1"/>
</dbReference>
<keyword evidence="2" id="KW-0479">Metal-binding</keyword>
<evidence type="ECO:0000256" key="2">
    <source>
        <dbReference type="ARBA" id="ARBA00022723"/>
    </source>
</evidence>
<dbReference type="AlphaFoldDB" id="A0A4S2GXK5"/>
<dbReference type="EMBL" id="SRXW01000004">
    <property type="protein sequence ID" value="TGY87877.1"/>
    <property type="molecule type" value="Genomic_DNA"/>
</dbReference>
<feature type="domain" description="JmjC" evidence="4">
    <location>
        <begin position="106"/>
        <end position="251"/>
    </location>
</feature>
<dbReference type="InterPro" id="IPR003347">
    <property type="entry name" value="JmjC_dom"/>
</dbReference>
<reference evidence="5 6" key="1">
    <citation type="journal article" date="2017" name="Int. J. Syst. Evol. Microbiol.">
        <title>Marinicauda algicola sp. nov., isolated from a marine red alga Rhodosorus marinus.</title>
        <authorList>
            <person name="Jeong S.E."/>
            <person name="Jeon S.H."/>
            <person name="Chun B.H."/>
            <person name="Kim D.W."/>
            <person name="Jeon C.O."/>
        </authorList>
    </citation>
    <scope>NUCLEOTIDE SEQUENCE [LARGE SCALE GENOMIC DNA]</scope>
    <source>
        <strain evidence="5 6">JCM 31718</strain>
    </source>
</reference>
<name>A0A4S2GXK5_9PROT</name>
<dbReference type="Gene3D" id="2.60.120.650">
    <property type="entry name" value="Cupin"/>
    <property type="match status" value="1"/>
</dbReference>
<dbReference type="GO" id="GO:0046872">
    <property type="term" value="F:metal ion binding"/>
    <property type="evidence" value="ECO:0007669"/>
    <property type="project" value="UniProtKB-KW"/>
</dbReference>
<evidence type="ECO:0000256" key="1">
    <source>
        <dbReference type="ARBA" id="ARBA00001954"/>
    </source>
</evidence>
<dbReference type="PANTHER" id="PTHR13096:SF8">
    <property type="entry name" value="RIBOSOMAL OXYGENASE 1"/>
    <property type="match status" value="1"/>
</dbReference>
<organism evidence="5 6">
    <name type="scientific">Marinicauda algicola</name>
    <dbReference type="NCBI Taxonomy" id="2029849"/>
    <lineage>
        <taxon>Bacteria</taxon>
        <taxon>Pseudomonadati</taxon>
        <taxon>Pseudomonadota</taxon>
        <taxon>Alphaproteobacteria</taxon>
        <taxon>Maricaulales</taxon>
        <taxon>Maricaulaceae</taxon>
        <taxon>Marinicauda</taxon>
    </lineage>
</organism>
<dbReference type="InterPro" id="IPR039994">
    <property type="entry name" value="NO66-like"/>
</dbReference>